<dbReference type="InterPro" id="IPR004557">
    <property type="entry name" value="PrmC-related"/>
</dbReference>
<gene>
    <name evidence="6" type="ORF">SAMN05660733_01858</name>
</gene>
<dbReference type="GO" id="GO:0008276">
    <property type="term" value="F:protein methyltransferase activity"/>
    <property type="evidence" value="ECO:0007669"/>
    <property type="project" value="TreeGrafter"/>
</dbReference>
<name>A0A1W2C9U1_9PSEU</name>
<dbReference type="Pfam" id="PF05175">
    <property type="entry name" value="MTS"/>
    <property type="match status" value="1"/>
</dbReference>
<dbReference type="STRING" id="40571.SAMN05660733_01858"/>
<dbReference type="GO" id="GO:0032259">
    <property type="term" value="P:methylation"/>
    <property type="evidence" value="ECO:0007669"/>
    <property type="project" value="UniProtKB-KW"/>
</dbReference>
<accession>A0A1W2C9U1</accession>
<organism evidence="6 7">
    <name type="scientific">Lentzea albidocapillata</name>
    <dbReference type="NCBI Taxonomy" id="40571"/>
    <lineage>
        <taxon>Bacteria</taxon>
        <taxon>Bacillati</taxon>
        <taxon>Actinomycetota</taxon>
        <taxon>Actinomycetes</taxon>
        <taxon>Pseudonocardiales</taxon>
        <taxon>Pseudonocardiaceae</taxon>
        <taxon>Lentzea</taxon>
    </lineage>
</organism>
<keyword evidence="3 6" id="KW-0808">Transferase</keyword>
<evidence type="ECO:0000256" key="3">
    <source>
        <dbReference type="ARBA" id="ARBA00022679"/>
    </source>
</evidence>
<evidence type="ECO:0000256" key="1">
    <source>
        <dbReference type="ARBA" id="ARBA00006149"/>
    </source>
</evidence>
<evidence type="ECO:0000256" key="2">
    <source>
        <dbReference type="ARBA" id="ARBA00022603"/>
    </source>
</evidence>
<evidence type="ECO:0000313" key="6">
    <source>
        <dbReference type="EMBL" id="SMC81891.1"/>
    </source>
</evidence>
<evidence type="ECO:0000259" key="5">
    <source>
        <dbReference type="Pfam" id="PF05175"/>
    </source>
</evidence>
<keyword evidence="7" id="KW-1185">Reference proteome</keyword>
<feature type="domain" description="Methyltransferase small" evidence="5">
    <location>
        <begin position="30"/>
        <end position="122"/>
    </location>
</feature>
<dbReference type="AlphaFoldDB" id="A0A1W2C9U1"/>
<comment type="similarity">
    <text evidence="1">Belongs to the eukaryotic/archaeal PrmC-related family.</text>
</comment>
<keyword evidence="4" id="KW-0949">S-adenosyl-L-methionine</keyword>
<dbReference type="PANTHER" id="PTHR45875:SF1">
    <property type="entry name" value="METHYLTRANSFERASE N6AMT1"/>
    <property type="match status" value="1"/>
</dbReference>
<dbReference type="Proteomes" id="UP000192840">
    <property type="component" value="Unassembled WGS sequence"/>
</dbReference>
<dbReference type="eggNOG" id="COG2890">
    <property type="taxonomic scope" value="Bacteria"/>
</dbReference>
<evidence type="ECO:0000256" key="4">
    <source>
        <dbReference type="ARBA" id="ARBA00022691"/>
    </source>
</evidence>
<dbReference type="GO" id="GO:0008170">
    <property type="term" value="F:N-methyltransferase activity"/>
    <property type="evidence" value="ECO:0007669"/>
    <property type="project" value="UniProtKB-ARBA"/>
</dbReference>
<dbReference type="SUPFAM" id="SSF53335">
    <property type="entry name" value="S-adenosyl-L-methionine-dependent methyltransferases"/>
    <property type="match status" value="1"/>
</dbReference>
<protein>
    <submittedName>
        <fullName evidence="6">Release factor glutamine methyltransferase</fullName>
    </submittedName>
</protein>
<keyword evidence="2 6" id="KW-0489">Methyltransferase</keyword>
<dbReference type="GO" id="GO:0003676">
    <property type="term" value="F:nucleic acid binding"/>
    <property type="evidence" value="ECO:0007669"/>
    <property type="project" value="InterPro"/>
</dbReference>
<dbReference type="GO" id="GO:0008757">
    <property type="term" value="F:S-adenosylmethionine-dependent methyltransferase activity"/>
    <property type="evidence" value="ECO:0007669"/>
    <property type="project" value="TreeGrafter"/>
</dbReference>
<dbReference type="InterPro" id="IPR029063">
    <property type="entry name" value="SAM-dependent_MTases_sf"/>
</dbReference>
<dbReference type="PANTHER" id="PTHR45875">
    <property type="entry name" value="METHYLTRANSFERASE N6AMT1"/>
    <property type="match status" value="1"/>
</dbReference>
<dbReference type="InterPro" id="IPR007848">
    <property type="entry name" value="Small_mtfrase_dom"/>
</dbReference>
<proteinExistence type="inferred from homology"/>
<dbReference type="InterPro" id="IPR002052">
    <property type="entry name" value="DNA_methylase_N6_adenine_CS"/>
</dbReference>
<dbReference type="PROSITE" id="PS00092">
    <property type="entry name" value="N6_MTASE"/>
    <property type="match status" value="1"/>
</dbReference>
<dbReference type="NCBIfam" id="TIGR00537">
    <property type="entry name" value="hemK_rel_arch"/>
    <property type="match status" value="1"/>
</dbReference>
<sequence>MSACFKALWQADSTFVMLLRARGVYAPQDDTALLLEALHAAAIPRGARVLDIGTGTGALALAAMRAGAADVTAVDVSRRAVWTARINALMNRAPIRVRQGNVLDVVRDESFDLVLANPPYVPANCVARGRARAWDAGLDGRELLNPLCALSFDLLAPGGVLLMVHSALCGVDLTLQQLRECGLKASVVQRRRVPFGPVMRSRTAFLERHGLIEPGQVDEELVVIRGDRSPLAQGDDRAERPRAG</sequence>
<dbReference type="GO" id="GO:0035657">
    <property type="term" value="C:eRF1 methyltransferase complex"/>
    <property type="evidence" value="ECO:0007669"/>
    <property type="project" value="TreeGrafter"/>
</dbReference>
<reference evidence="7" key="1">
    <citation type="submission" date="2017-04" db="EMBL/GenBank/DDBJ databases">
        <authorList>
            <person name="Varghese N."/>
            <person name="Submissions S."/>
        </authorList>
    </citation>
    <scope>NUCLEOTIDE SEQUENCE [LARGE SCALE GENOMIC DNA]</scope>
    <source>
        <strain evidence="7">DSM 44073</strain>
    </source>
</reference>
<evidence type="ECO:0000313" key="7">
    <source>
        <dbReference type="Proteomes" id="UP000192840"/>
    </source>
</evidence>
<dbReference type="EMBL" id="FWYC01000005">
    <property type="protein sequence ID" value="SMC81891.1"/>
    <property type="molecule type" value="Genomic_DNA"/>
</dbReference>
<dbReference type="InterPro" id="IPR052190">
    <property type="entry name" value="Euk-Arch_PrmC-MTase"/>
</dbReference>
<dbReference type="Gene3D" id="3.40.50.150">
    <property type="entry name" value="Vaccinia Virus protein VP39"/>
    <property type="match status" value="1"/>
</dbReference>
<dbReference type="CDD" id="cd02440">
    <property type="entry name" value="AdoMet_MTases"/>
    <property type="match status" value="1"/>
</dbReference>